<dbReference type="Pfam" id="PF00795">
    <property type="entry name" value="CN_hydrolase"/>
    <property type="match status" value="1"/>
</dbReference>
<dbReference type="SUPFAM" id="SSF56317">
    <property type="entry name" value="Carbon-nitrogen hydrolase"/>
    <property type="match status" value="1"/>
</dbReference>
<gene>
    <name evidence="6" type="ORF">HETSPECPRED_001085</name>
</gene>
<comment type="catalytic activity">
    <reaction evidence="3">
        <text>a nitrile + 2 H2O = a carboxylate + NH4(+)</text>
        <dbReference type="Rhea" id="RHEA:21724"/>
        <dbReference type="ChEBI" id="CHEBI:15377"/>
        <dbReference type="ChEBI" id="CHEBI:18379"/>
        <dbReference type="ChEBI" id="CHEBI:28938"/>
        <dbReference type="ChEBI" id="CHEBI:29067"/>
        <dbReference type="EC" id="3.5.5.1"/>
    </reaction>
</comment>
<evidence type="ECO:0000313" key="6">
    <source>
        <dbReference type="EMBL" id="CAF9938477.1"/>
    </source>
</evidence>
<dbReference type="InterPro" id="IPR044149">
    <property type="entry name" value="Nitrilases_CHs"/>
</dbReference>
<accession>A0A8H3PDC5</accession>
<dbReference type="InterPro" id="IPR003010">
    <property type="entry name" value="C-N_Hydrolase"/>
</dbReference>
<dbReference type="PROSITE" id="PS00921">
    <property type="entry name" value="NITRIL_CHT_2"/>
    <property type="match status" value="1"/>
</dbReference>
<evidence type="ECO:0000256" key="4">
    <source>
        <dbReference type="ARBA" id="ARBA00039045"/>
    </source>
</evidence>
<dbReference type="AlphaFoldDB" id="A0A8H3PDC5"/>
<dbReference type="PANTHER" id="PTHR46044:SF14">
    <property type="entry name" value="ARYLACETONITRILASE"/>
    <property type="match status" value="1"/>
</dbReference>
<comment type="similarity">
    <text evidence="1">Belongs to the carbon-nitrogen hydrolase superfamily. Nitrilase family.</text>
</comment>
<dbReference type="PROSITE" id="PS50263">
    <property type="entry name" value="CN_HYDROLASE"/>
    <property type="match status" value="1"/>
</dbReference>
<sequence length="317" mass="34494">MGKSIKVATVQAEPVWNDLQGSVNKVIDLIQEASSKGANVLGFPQLFVPGYPWSIWTEAPLGNASNNIKFINNSLARESPEMDKIRKAVKDAGIFVVLGYSEREGHSLYQAQSFIDANGEIVNHRRKIKPTHVERSIFGEGHSESLKSVVSSDFGKVGGLICWEHMKPLLRYYEYTQGVQVHVASYPSMFDTAKESPVYSMTAAASQAACQMMAMEGGTFVLLATPIISDANREKAGMANAPNGKVPFAGYSQIFGPDGSPLAKSLGPKEEGILYADINLDDIAPAKHFLDISGHHTRPDLLSLKVKSSAVQHVHHD</sequence>
<evidence type="ECO:0000256" key="1">
    <source>
        <dbReference type="ARBA" id="ARBA00008129"/>
    </source>
</evidence>
<proteinExistence type="inferred from homology"/>
<dbReference type="PANTHER" id="PTHR46044">
    <property type="entry name" value="NITRILASE"/>
    <property type="match status" value="1"/>
</dbReference>
<dbReference type="Proteomes" id="UP000664521">
    <property type="component" value="Unassembled WGS sequence"/>
</dbReference>
<evidence type="ECO:0000313" key="7">
    <source>
        <dbReference type="Proteomes" id="UP000664521"/>
    </source>
</evidence>
<feature type="domain" description="CN hydrolase" evidence="5">
    <location>
        <begin position="5"/>
        <end position="280"/>
    </location>
</feature>
<dbReference type="Gene3D" id="3.60.110.10">
    <property type="entry name" value="Carbon-nitrogen hydrolase"/>
    <property type="match status" value="1"/>
</dbReference>
<name>A0A8H3PDC5_9LECA</name>
<evidence type="ECO:0000259" key="5">
    <source>
        <dbReference type="PROSITE" id="PS50263"/>
    </source>
</evidence>
<keyword evidence="7" id="KW-1185">Reference proteome</keyword>
<dbReference type="EMBL" id="CAJPDS010000114">
    <property type="protein sequence ID" value="CAF9938477.1"/>
    <property type="molecule type" value="Genomic_DNA"/>
</dbReference>
<organism evidence="6 7">
    <name type="scientific">Heterodermia speciosa</name>
    <dbReference type="NCBI Taxonomy" id="116794"/>
    <lineage>
        <taxon>Eukaryota</taxon>
        <taxon>Fungi</taxon>
        <taxon>Dikarya</taxon>
        <taxon>Ascomycota</taxon>
        <taxon>Pezizomycotina</taxon>
        <taxon>Lecanoromycetes</taxon>
        <taxon>OSLEUM clade</taxon>
        <taxon>Lecanoromycetidae</taxon>
        <taxon>Caliciales</taxon>
        <taxon>Physciaceae</taxon>
        <taxon>Heterodermia</taxon>
    </lineage>
</organism>
<dbReference type="InterPro" id="IPR036526">
    <property type="entry name" value="C-N_Hydrolase_sf"/>
</dbReference>
<dbReference type="InterPro" id="IPR000132">
    <property type="entry name" value="Nitrilase/CN_hydratase_CS"/>
</dbReference>
<evidence type="ECO:0000256" key="2">
    <source>
        <dbReference type="ARBA" id="ARBA00022801"/>
    </source>
</evidence>
<dbReference type="GO" id="GO:0000257">
    <property type="term" value="F:nitrilase activity"/>
    <property type="evidence" value="ECO:0007669"/>
    <property type="project" value="UniProtKB-EC"/>
</dbReference>
<keyword evidence="2" id="KW-0378">Hydrolase</keyword>
<dbReference type="EC" id="3.5.5.1" evidence="4"/>
<dbReference type="GO" id="GO:0016836">
    <property type="term" value="F:hydro-lyase activity"/>
    <property type="evidence" value="ECO:0007669"/>
    <property type="project" value="UniProtKB-ARBA"/>
</dbReference>
<dbReference type="OrthoDB" id="10250282at2759"/>
<evidence type="ECO:0000256" key="3">
    <source>
        <dbReference type="ARBA" id="ARBA00036406"/>
    </source>
</evidence>
<reference evidence="6" key="1">
    <citation type="submission" date="2021-03" db="EMBL/GenBank/DDBJ databases">
        <authorList>
            <person name="Tagirdzhanova G."/>
        </authorList>
    </citation>
    <scope>NUCLEOTIDE SEQUENCE</scope>
</reference>
<protein>
    <recommendedName>
        <fullName evidence="4">nitrilase</fullName>
        <ecNumber evidence="4">3.5.5.1</ecNumber>
    </recommendedName>
</protein>
<dbReference type="CDD" id="cd07564">
    <property type="entry name" value="nitrilases_CHs"/>
    <property type="match status" value="1"/>
</dbReference>
<comment type="caution">
    <text evidence="6">The sequence shown here is derived from an EMBL/GenBank/DDBJ whole genome shotgun (WGS) entry which is preliminary data.</text>
</comment>